<keyword evidence="1" id="KW-0812">Transmembrane</keyword>
<proteinExistence type="predicted"/>
<dbReference type="Proteomes" id="UP000663879">
    <property type="component" value="Unassembled WGS sequence"/>
</dbReference>
<evidence type="ECO:0000313" key="3">
    <source>
        <dbReference type="Proteomes" id="UP000663879"/>
    </source>
</evidence>
<keyword evidence="1" id="KW-1133">Transmembrane helix</keyword>
<feature type="transmembrane region" description="Helical" evidence="1">
    <location>
        <begin position="228"/>
        <end position="250"/>
    </location>
</feature>
<dbReference type="GO" id="GO:0016020">
    <property type="term" value="C:membrane"/>
    <property type="evidence" value="ECO:0007669"/>
    <property type="project" value="InterPro"/>
</dbReference>
<accession>A0A814LXP0</accession>
<dbReference type="PANTHER" id="PTHR19229:SF250">
    <property type="entry name" value="ABC TRANSPORTER DOMAIN-CONTAINING PROTEIN-RELATED"/>
    <property type="match status" value="1"/>
</dbReference>
<dbReference type="EMBL" id="CAJNOC010006079">
    <property type="protein sequence ID" value="CAF1069824.1"/>
    <property type="molecule type" value="Genomic_DNA"/>
</dbReference>
<feature type="non-terminal residue" evidence="2">
    <location>
        <position position="283"/>
    </location>
</feature>
<protein>
    <submittedName>
        <fullName evidence="2">Uncharacterized protein</fullName>
    </submittedName>
</protein>
<reference evidence="2" key="1">
    <citation type="submission" date="2021-02" db="EMBL/GenBank/DDBJ databases">
        <authorList>
            <person name="Nowell W R."/>
        </authorList>
    </citation>
    <scope>NUCLEOTIDE SEQUENCE</scope>
    <source>
        <strain evidence="2">Ploen Becks lab</strain>
    </source>
</reference>
<dbReference type="GO" id="GO:0140359">
    <property type="term" value="F:ABC-type transporter activity"/>
    <property type="evidence" value="ECO:0007669"/>
    <property type="project" value="InterPro"/>
</dbReference>
<keyword evidence="1" id="KW-0472">Membrane</keyword>
<gene>
    <name evidence="2" type="ORF">OXX778_LOCUS19669</name>
</gene>
<name>A0A814LXP0_9BILA</name>
<keyword evidence="3" id="KW-1185">Reference proteome</keyword>
<comment type="caution">
    <text evidence="2">The sequence shown here is derived from an EMBL/GenBank/DDBJ whole genome shotgun (WGS) entry which is preliminary data.</text>
</comment>
<evidence type="ECO:0000313" key="2">
    <source>
        <dbReference type="EMBL" id="CAF1069824.1"/>
    </source>
</evidence>
<sequence>MFFNQLKLLLWKIYLVQKRSPLLTLLEFLMPTLFTILLLPIRQIINSNNIKNDTVFDAFFIESFDDNFIQYKNSSFAFYPNNSKLINSIVDIVSKKFELQFKSFEKEKEMLDYLSLDSTYHLFGISFLNDDVNNFTYELRFPNSPRYQDPINEWKEWKTHQLFPSFETLGPRDNTSKHGGAPGYYVEGFLIVQKAIDFALISLFDSQVNDLEIMLKRFPYGPYVHDNFVIILIAIFPYIIQLSFIFTVIFTAKSIVQEKETGLKEIMKLMGMKSHVYWLSWYL</sequence>
<dbReference type="OrthoDB" id="6512918at2759"/>
<dbReference type="PANTHER" id="PTHR19229">
    <property type="entry name" value="ATP-BINDING CASSETTE TRANSPORTER SUBFAMILY A ABCA"/>
    <property type="match status" value="1"/>
</dbReference>
<dbReference type="GO" id="GO:0005319">
    <property type="term" value="F:lipid transporter activity"/>
    <property type="evidence" value="ECO:0007669"/>
    <property type="project" value="TreeGrafter"/>
</dbReference>
<organism evidence="2 3">
    <name type="scientific">Brachionus calyciflorus</name>
    <dbReference type="NCBI Taxonomy" id="104777"/>
    <lineage>
        <taxon>Eukaryota</taxon>
        <taxon>Metazoa</taxon>
        <taxon>Spiralia</taxon>
        <taxon>Gnathifera</taxon>
        <taxon>Rotifera</taxon>
        <taxon>Eurotatoria</taxon>
        <taxon>Monogononta</taxon>
        <taxon>Pseudotrocha</taxon>
        <taxon>Ploima</taxon>
        <taxon>Brachionidae</taxon>
        <taxon>Brachionus</taxon>
    </lineage>
</organism>
<evidence type="ECO:0000256" key="1">
    <source>
        <dbReference type="SAM" id="Phobius"/>
    </source>
</evidence>
<dbReference type="InterPro" id="IPR026082">
    <property type="entry name" value="ABCA"/>
</dbReference>
<dbReference type="AlphaFoldDB" id="A0A814LXP0"/>